<evidence type="ECO:0000256" key="3">
    <source>
        <dbReference type="ARBA" id="ARBA00022475"/>
    </source>
</evidence>
<feature type="domain" description="Protein export membrane protein SecD/SecF C-terminal" evidence="12">
    <location>
        <begin position="256"/>
        <end position="421"/>
    </location>
</feature>
<sequence length="808" mass="86712">MKKSRGIAVLLLTAIVTVFFCYVAAVGIGPTGTGSAKNINTGLDLAGGVSITYQAKDSNPSKEDMSDTVYKMQQRVSQYSTEAQAYQEGSNRITIEIPGVSDANAILEELGKPGSLYFIDQTDADGNQNFTTGNSESGYVLARSIEDIQKAGSVVLEGTDVADAEGGAYQDSSTSSQKYAVSLTLTKNGKTKFAEATKANVGKQIAIVYDDQVLSAPNVNEEISGGKAQITGMASTEEAQNLASYIRIGSLSLELTELRSSVVAAQLGEEAIATSVKAGAIGLVIVMLIMIIAYRIPGLVASVALVLYTTLMLITLNAFDITLTLPGIAGIILGIGMAVDANVIIYARIREEIAAGLSVHAAIKSGFGKAFSAIFDGNITTLIAACVLMWLGSGSVKGFAYTLAMGIVISMFTALVISRLVINAVYAIGVRDPKFYGIAKERKVVDFVGKRKIFFAVSIILILCGPVGMLVHSNVIGDKAMNYSLEFSGGTSTNVTFNKEMDIKEIDSEVTPVVEAVTGDKNVQPTKVQGTNQVVIKTRSLDLKEREALNKALEENFDVDTSLITSENISATVSNEMRRDAIVAVIVAAIFMLLYIWFRFKDIRFASSAVLALLHDVLVVLAFYVISRTSVGNTFIACMLTIVGYSINATIVIFDRIRENMRGRKKVEDEKLKEIVNTSVTETLTRSIYTSLTTFVMVAILYVMGVSSIKEFAAPLMVGIIGGAYSSVCITGALWYTMKTFRKNRVAAPAAAAASAKISSEKSEKKVKQPSGQQTAQQQPKKKNRKRVAERLAAQEAAKQQNDEEKSE</sequence>
<comment type="similarity">
    <text evidence="10">Belongs to the SecD/SecF family. SecF subfamily.</text>
</comment>
<keyword evidence="6 9" id="KW-1133">Transmembrane helix</keyword>
<evidence type="ECO:0000259" key="14">
    <source>
        <dbReference type="Pfam" id="PF22599"/>
    </source>
</evidence>
<evidence type="ECO:0000256" key="10">
    <source>
        <dbReference type="HAMAP-Rule" id="MF_01464"/>
    </source>
</evidence>
<evidence type="ECO:0000256" key="11">
    <source>
        <dbReference type="SAM" id="MobiDB-lite"/>
    </source>
</evidence>
<dbReference type="Pfam" id="PF02355">
    <property type="entry name" value="SecD_SecF_C"/>
    <property type="match status" value="2"/>
</dbReference>
<dbReference type="AlphaFoldDB" id="A0A367FUH2"/>
<dbReference type="GO" id="GO:0015450">
    <property type="term" value="F:protein-transporting ATPase activity"/>
    <property type="evidence" value="ECO:0007669"/>
    <property type="project" value="InterPro"/>
</dbReference>
<feature type="compositionally biased region" description="Low complexity" evidence="11">
    <location>
        <begin position="769"/>
        <end position="779"/>
    </location>
</feature>
<comment type="similarity">
    <text evidence="9">Belongs to the SecD/SecF family. SecD subfamily.</text>
</comment>
<dbReference type="InterPro" id="IPR055344">
    <property type="entry name" value="SecD_SecF_C_bact"/>
</dbReference>
<dbReference type="HAMAP" id="MF_01464_B">
    <property type="entry name" value="SecF_B"/>
    <property type="match status" value="1"/>
</dbReference>
<feature type="transmembrane region" description="Helical" evidence="9">
    <location>
        <begin position="325"/>
        <end position="349"/>
    </location>
</feature>
<evidence type="ECO:0000256" key="8">
    <source>
        <dbReference type="ARBA" id="ARBA00023136"/>
    </source>
</evidence>
<keyword evidence="5 9" id="KW-0653">Protein transport</keyword>
<feature type="domain" description="SecDF P1 head subdomain" evidence="14">
    <location>
        <begin position="153"/>
        <end position="252"/>
    </location>
</feature>
<dbReference type="InterPro" id="IPR054384">
    <property type="entry name" value="SecDF_P1_head"/>
</dbReference>
<dbReference type="PRINTS" id="PR01755">
    <property type="entry name" value="SECFTRNLCASE"/>
</dbReference>
<feature type="transmembrane region" description="Helical" evidence="9">
    <location>
        <begin position="271"/>
        <end position="292"/>
    </location>
</feature>
<dbReference type="Proteomes" id="UP000253208">
    <property type="component" value="Unassembled WGS sequence"/>
</dbReference>
<dbReference type="InterPro" id="IPR022813">
    <property type="entry name" value="SecD/SecF_arch_bac"/>
</dbReference>
<comment type="subunit">
    <text evidence="10">Forms a complex with SecD. Part of the essential Sec protein translocation apparatus which comprises SecA, SecYEG and auxiliary proteins SecDF. Other proteins may also be involved.</text>
</comment>
<dbReference type="GO" id="GO:0065002">
    <property type="term" value="P:intracellular protein transmembrane transport"/>
    <property type="evidence" value="ECO:0007669"/>
    <property type="project" value="UniProtKB-UniRule"/>
</dbReference>
<keyword evidence="8 9" id="KW-0472">Membrane</keyword>
<evidence type="ECO:0000313" key="15">
    <source>
        <dbReference type="EMBL" id="RCH41898.1"/>
    </source>
</evidence>
<name>A0A367FUH2_9FIRM</name>
<evidence type="ECO:0000259" key="12">
    <source>
        <dbReference type="Pfam" id="PF02355"/>
    </source>
</evidence>
<dbReference type="GO" id="GO:0006605">
    <property type="term" value="P:protein targeting"/>
    <property type="evidence" value="ECO:0007669"/>
    <property type="project" value="UniProtKB-UniRule"/>
</dbReference>
<feature type="transmembrane region" description="Helical" evidence="9">
    <location>
        <begin position="632"/>
        <end position="654"/>
    </location>
</feature>
<reference evidence="15 16" key="1">
    <citation type="submission" date="2018-02" db="EMBL/GenBank/DDBJ databases">
        <title>Complete genome sequencing of Faecalibacterium prausnitzii strains isolated from the human gut.</title>
        <authorList>
            <person name="Fitzgerald B.C."/>
            <person name="Shkoporov A.N."/>
            <person name="Ross P.R."/>
            <person name="Hill C."/>
        </authorList>
    </citation>
    <scope>NUCLEOTIDE SEQUENCE [LARGE SCALE GENOMIC DNA]</scope>
    <source>
        <strain evidence="15 16">APC942/31-1</strain>
    </source>
</reference>
<evidence type="ECO:0000256" key="4">
    <source>
        <dbReference type="ARBA" id="ARBA00022692"/>
    </source>
</evidence>
<dbReference type="InterPro" id="IPR022645">
    <property type="entry name" value="SecD/SecF_bac"/>
</dbReference>
<proteinExistence type="inferred from homology"/>
<feature type="domain" description="Protein translocase subunit SecDF P1" evidence="13">
    <location>
        <begin position="70"/>
        <end position="121"/>
    </location>
</feature>
<comment type="caution">
    <text evidence="9">Lacks conserved residue(s) required for the propagation of feature annotation.</text>
</comment>
<feature type="transmembrane region" description="Helical" evidence="9">
    <location>
        <begin position="453"/>
        <end position="471"/>
    </location>
</feature>
<keyword evidence="4 9" id="KW-0812">Transmembrane</keyword>
<keyword evidence="3 9" id="KW-1003">Cell membrane</keyword>
<dbReference type="Pfam" id="PF22599">
    <property type="entry name" value="SecDF_P1_head"/>
    <property type="match status" value="1"/>
</dbReference>
<dbReference type="NCBIfam" id="TIGR00966">
    <property type="entry name" value="transloc_SecF"/>
    <property type="match status" value="1"/>
</dbReference>
<feature type="transmembrane region" description="Helical" evidence="9">
    <location>
        <begin position="299"/>
        <end position="319"/>
    </location>
</feature>
<comment type="subcellular location">
    <subcellularLocation>
        <location evidence="1 9">Cell membrane</location>
        <topology evidence="1 9">Multi-pass membrane protein</topology>
    </subcellularLocation>
</comment>
<evidence type="ECO:0000256" key="9">
    <source>
        <dbReference type="HAMAP-Rule" id="MF_01463"/>
    </source>
</evidence>
<feature type="transmembrane region" description="Helical" evidence="9">
    <location>
        <begin position="688"/>
        <end position="706"/>
    </location>
</feature>
<evidence type="ECO:0000256" key="2">
    <source>
        <dbReference type="ARBA" id="ARBA00022448"/>
    </source>
</evidence>
<dbReference type="RefSeq" id="WP_114002779.1">
    <property type="nucleotide sequence ID" value="NZ_PSQG01000031.1"/>
</dbReference>
<dbReference type="Gene3D" id="1.20.1640.10">
    <property type="entry name" value="Multidrug efflux transporter AcrB transmembrane domain"/>
    <property type="match status" value="2"/>
</dbReference>
<feature type="transmembrane region" description="Helical" evidence="9">
    <location>
        <begin position="581"/>
        <end position="598"/>
    </location>
</feature>
<evidence type="ECO:0000259" key="13">
    <source>
        <dbReference type="Pfam" id="PF21760"/>
    </source>
</evidence>
<dbReference type="GO" id="GO:0005886">
    <property type="term" value="C:plasma membrane"/>
    <property type="evidence" value="ECO:0007669"/>
    <property type="project" value="UniProtKB-SubCell"/>
</dbReference>
<feature type="transmembrane region" description="Helical" evidence="9">
    <location>
        <begin position="398"/>
        <end position="422"/>
    </location>
</feature>
<dbReference type="SUPFAM" id="SSF82866">
    <property type="entry name" value="Multidrug efflux transporter AcrB transmembrane domain"/>
    <property type="match status" value="2"/>
</dbReference>
<dbReference type="InterPro" id="IPR005791">
    <property type="entry name" value="SecD"/>
</dbReference>
<comment type="subunit">
    <text evidence="9">Forms a complex with SecF. Part of the essential Sec protein translocation apparatus which comprises SecA, SecYEG and auxiliary proteins SecDF. Other proteins may also be involved.</text>
</comment>
<keyword evidence="2 9" id="KW-0813">Transport</keyword>
<organism evidence="15 16">
    <name type="scientific">Blautia obeum</name>
    <dbReference type="NCBI Taxonomy" id="40520"/>
    <lineage>
        <taxon>Bacteria</taxon>
        <taxon>Bacillati</taxon>
        <taxon>Bacillota</taxon>
        <taxon>Clostridia</taxon>
        <taxon>Lachnospirales</taxon>
        <taxon>Lachnospiraceae</taxon>
        <taxon>Blautia</taxon>
    </lineage>
</organism>
<evidence type="ECO:0000256" key="1">
    <source>
        <dbReference type="ARBA" id="ARBA00004651"/>
    </source>
</evidence>
<feature type="transmembrane region" description="Helical" evidence="9">
    <location>
        <begin position="605"/>
        <end position="626"/>
    </location>
</feature>
<evidence type="ECO:0000256" key="6">
    <source>
        <dbReference type="ARBA" id="ARBA00022989"/>
    </source>
</evidence>
<feature type="region of interest" description="Disordered" evidence="11">
    <location>
        <begin position="755"/>
        <end position="808"/>
    </location>
</feature>
<accession>A0A367FUH2</accession>
<dbReference type="PANTHER" id="PTHR30081:SF1">
    <property type="entry name" value="PROTEIN TRANSLOCASE SUBUNIT SECD"/>
    <property type="match status" value="1"/>
</dbReference>
<dbReference type="EMBL" id="PSQG01000031">
    <property type="protein sequence ID" value="RCH41898.1"/>
    <property type="molecule type" value="Genomic_DNA"/>
</dbReference>
<comment type="function">
    <text evidence="9">Part of the Sec protein translocase complex. Interacts with the SecYEG preprotein conducting channel. SecDF uses the proton motive force (PMF) to complete protein translocation after the ATP-dependent function of SecA.</text>
</comment>
<dbReference type="InterPro" id="IPR048634">
    <property type="entry name" value="SecD_SecF_C"/>
</dbReference>
<dbReference type="InterPro" id="IPR005665">
    <property type="entry name" value="SecF_bac"/>
</dbReference>
<dbReference type="NCBIfam" id="TIGR00916">
    <property type="entry name" value="2A0604s01"/>
    <property type="match status" value="2"/>
</dbReference>
<evidence type="ECO:0000256" key="5">
    <source>
        <dbReference type="ARBA" id="ARBA00022927"/>
    </source>
</evidence>
<dbReference type="NCBIfam" id="TIGR01129">
    <property type="entry name" value="secD"/>
    <property type="match status" value="1"/>
</dbReference>
<dbReference type="InterPro" id="IPR048631">
    <property type="entry name" value="SecD_1st"/>
</dbReference>
<evidence type="ECO:0000313" key="16">
    <source>
        <dbReference type="Proteomes" id="UP000253208"/>
    </source>
</evidence>
<evidence type="ECO:0000256" key="7">
    <source>
        <dbReference type="ARBA" id="ARBA00023010"/>
    </source>
</evidence>
<dbReference type="Pfam" id="PF21760">
    <property type="entry name" value="SecD_1st"/>
    <property type="match status" value="1"/>
</dbReference>
<feature type="transmembrane region" description="Helical" evidence="9">
    <location>
        <begin position="712"/>
        <end position="736"/>
    </location>
</feature>
<keyword evidence="7 9" id="KW-0811">Translocation</keyword>
<dbReference type="Gene3D" id="3.30.1360.200">
    <property type="match status" value="1"/>
</dbReference>
<gene>
    <name evidence="9" type="primary">secD</name>
    <name evidence="10" type="synonym">secF</name>
    <name evidence="15" type="ORF">C4886_16240</name>
</gene>
<comment type="caution">
    <text evidence="15">The sequence shown here is derived from an EMBL/GenBank/DDBJ whole genome shotgun (WGS) entry which is preliminary data.</text>
</comment>
<dbReference type="Gene3D" id="3.30.70.3400">
    <property type="match status" value="1"/>
</dbReference>
<feature type="transmembrane region" description="Helical" evidence="9">
    <location>
        <begin position="370"/>
        <end position="392"/>
    </location>
</feature>
<feature type="domain" description="Protein export membrane protein SecD/SecF C-terminal" evidence="12">
    <location>
        <begin position="553"/>
        <end position="739"/>
    </location>
</feature>
<dbReference type="PANTHER" id="PTHR30081">
    <property type="entry name" value="PROTEIN-EXPORT MEMBRANE PROTEIN SEC"/>
    <property type="match status" value="1"/>
</dbReference>
<dbReference type="GO" id="GO:0043952">
    <property type="term" value="P:protein transport by the Sec complex"/>
    <property type="evidence" value="ECO:0007669"/>
    <property type="project" value="UniProtKB-UniRule"/>
</dbReference>
<dbReference type="HAMAP" id="MF_01463_B">
    <property type="entry name" value="SecD_B"/>
    <property type="match status" value="1"/>
</dbReference>
<protein>
    <recommendedName>
        <fullName evidence="9 10">Multifunctional fusion protein</fullName>
    </recommendedName>
    <domain>
        <recommendedName>
            <fullName evidence="9">Protein translocase subunit SecD</fullName>
        </recommendedName>
    </domain>
    <domain>
        <recommendedName>
            <fullName evidence="10">Protein-export membrane protein SecF</fullName>
        </recommendedName>
    </domain>
</protein>